<gene>
    <name evidence="1" type="ORF">J9253_10655</name>
</gene>
<name>A0ABX7WM02_9GAMM</name>
<dbReference type="RefSeq" id="WP_210220997.1">
    <property type="nucleotide sequence ID" value="NZ_CP072801.1"/>
</dbReference>
<organism evidence="1 2">
    <name type="scientific">Thiothrix litoralis</name>
    <dbReference type="NCBI Taxonomy" id="2891210"/>
    <lineage>
        <taxon>Bacteria</taxon>
        <taxon>Pseudomonadati</taxon>
        <taxon>Pseudomonadota</taxon>
        <taxon>Gammaproteobacteria</taxon>
        <taxon>Thiotrichales</taxon>
        <taxon>Thiotrichaceae</taxon>
        <taxon>Thiothrix</taxon>
    </lineage>
</organism>
<evidence type="ECO:0000313" key="1">
    <source>
        <dbReference type="EMBL" id="QTR44514.1"/>
    </source>
</evidence>
<protein>
    <submittedName>
        <fullName evidence="1">Uncharacterized protein</fullName>
    </submittedName>
</protein>
<dbReference type="EMBL" id="CP072801">
    <property type="protein sequence ID" value="QTR44514.1"/>
    <property type="molecule type" value="Genomic_DNA"/>
</dbReference>
<evidence type="ECO:0000313" key="2">
    <source>
        <dbReference type="Proteomes" id="UP000672039"/>
    </source>
</evidence>
<proteinExistence type="predicted"/>
<reference evidence="1 2" key="1">
    <citation type="submission" date="2021-04" db="EMBL/GenBank/DDBJ databases">
        <title>Genomics, taxonomy and metabolism of representatives of sulfur bacteria of the genus Thiothrix: Thiothrix fructosivorans QT, Thiothrix unzii A1T and three new species, Thiothrix subterranea sp. nov., Thiothrix litoralis sp. nov. and 'Candidatus Thiothrix anitrata' sp. nov.</title>
        <authorList>
            <person name="Ravin N.V."/>
            <person name="Smolyakov D."/>
            <person name="Rudenko T.S."/>
            <person name="Mardanov A.V."/>
            <person name="Beletsky A.V."/>
            <person name="Markov N.D."/>
            <person name="Fomenkov A.I."/>
            <person name="Roberts R.J."/>
            <person name="Karnachuk O.V."/>
            <person name="Novikov A."/>
            <person name="Grabovich M.Y."/>
        </authorList>
    </citation>
    <scope>NUCLEOTIDE SEQUENCE [LARGE SCALE GENOMIC DNA]</scope>
    <source>
        <strain evidence="1 2">AS</strain>
    </source>
</reference>
<sequence>MPLLDWLNKPDSLQTAWRVPYRLLEAVPERGYGELKNYTLAAAALTDKMVQSVGFDPLEIPQHLQHGNQYSLFDGNAEPTEPAIAEERSEFTLPSFSVKDDQWHTVVTPA</sequence>
<dbReference type="Proteomes" id="UP000672039">
    <property type="component" value="Chromosome"/>
</dbReference>
<accession>A0ABX7WM02</accession>
<keyword evidence="2" id="KW-1185">Reference proteome</keyword>